<dbReference type="SUPFAM" id="SSF51430">
    <property type="entry name" value="NAD(P)-linked oxidoreductase"/>
    <property type="match status" value="1"/>
</dbReference>
<protein>
    <recommendedName>
        <fullName evidence="5">NADP-dependent oxidoreductase domain-containing protein</fullName>
    </recommendedName>
</protein>
<keyword evidence="1" id="KW-0560">Oxidoreductase</keyword>
<evidence type="ECO:0000259" key="5">
    <source>
        <dbReference type="Pfam" id="PF00248"/>
    </source>
</evidence>
<dbReference type="InterPro" id="IPR036812">
    <property type="entry name" value="NAD(P)_OxRdtase_dom_sf"/>
</dbReference>
<dbReference type="OrthoDB" id="416253at2759"/>
<dbReference type="GeneID" id="59234642"/>
<dbReference type="PANTHER" id="PTHR43827">
    <property type="entry name" value="2,5-DIKETO-D-GLUCONIC ACID REDUCTASE"/>
    <property type="match status" value="1"/>
</dbReference>
<organism evidence="6 7">
    <name type="scientific">Zygotorulaspora mrakii</name>
    <name type="common">Zygosaccharomyces mrakii</name>
    <dbReference type="NCBI Taxonomy" id="42260"/>
    <lineage>
        <taxon>Eukaryota</taxon>
        <taxon>Fungi</taxon>
        <taxon>Dikarya</taxon>
        <taxon>Ascomycota</taxon>
        <taxon>Saccharomycotina</taxon>
        <taxon>Saccharomycetes</taxon>
        <taxon>Saccharomycetales</taxon>
        <taxon>Saccharomycetaceae</taxon>
        <taxon>Zygotorulaspora</taxon>
    </lineage>
</organism>
<dbReference type="Pfam" id="PF00248">
    <property type="entry name" value="Aldo_ket_red"/>
    <property type="match status" value="1"/>
</dbReference>
<evidence type="ECO:0000256" key="3">
    <source>
        <dbReference type="PIRSR" id="PIRSR000097-2"/>
    </source>
</evidence>
<proteinExistence type="predicted"/>
<dbReference type="CDD" id="cd19071">
    <property type="entry name" value="AKR_AKR1-5-like"/>
    <property type="match status" value="1"/>
</dbReference>
<dbReference type="Proteomes" id="UP000509704">
    <property type="component" value="Chromosome 2"/>
</dbReference>
<keyword evidence="7" id="KW-1185">Reference proteome</keyword>
<name>A0A7H9AXG5_ZYGMR</name>
<accession>A0A7H9AXG5</accession>
<dbReference type="PROSITE" id="PS00063">
    <property type="entry name" value="ALDOKETO_REDUCTASE_3"/>
    <property type="match status" value="1"/>
</dbReference>
<feature type="domain" description="NADP-dependent oxidoreductase" evidence="5">
    <location>
        <begin position="31"/>
        <end position="282"/>
    </location>
</feature>
<dbReference type="PANTHER" id="PTHR43827:SF13">
    <property type="entry name" value="ALDO_KETO REDUCTASE FAMILY PROTEIN"/>
    <property type="match status" value="1"/>
</dbReference>
<dbReference type="InterPro" id="IPR023210">
    <property type="entry name" value="NADP_OxRdtase_dom"/>
</dbReference>
<dbReference type="KEGG" id="zmk:HG535_0B00180"/>
<dbReference type="AlphaFoldDB" id="A0A7H9AXG5"/>
<gene>
    <name evidence="6" type="ORF">HG535_0B00180</name>
</gene>
<evidence type="ECO:0000256" key="4">
    <source>
        <dbReference type="PIRSR" id="PIRSR000097-3"/>
    </source>
</evidence>
<dbReference type="PROSITE" id="PS00062">
    <property type="entry name" value="ALDOKETO_REDUCTASE_2"/>
    <property type="match status" value="1"/>
</dbReference>
<dbReference type="PIRSF" id="PIRSF000097">
    <property type="entry name" value="AKR"/>
    <property type="match status" value="1"/>
</dbReference>
<dbReference type="InterPro" id="IPR020471">
    <property type="entry name" value="AKR"/>
</dbReference>
<evidence type="ECO:0000313" key="6">
    <source>
        <dbReference type="EMBL" id="QLG70981.1"/>
    </source>
</evidence>
<dbReference type="Gene3D" id="3.20.20.100">
    <property type="entry name" value="NADP-dependent oxidoreductase domain"/>
    <property type="match status" value="1"/>
</dbReference>
<evidence type="ECO:0000256" key="1">
    <source>
        <dbReference type="ARBA" id="ARBA00023002"/>
    </source>
</evidence>
<dbReference type="FunFam" id="3.20.20.100:FF:000002">
    <property type="entry name" value="2,5-diketo-D-gluconic acid reductase A"/>
    <property type="match status" value="1"/>
</dbReference>
<dbReference type="InterPro" id="IPR018170">
    <property type="entry name" value="Aldo/ket_reductase_CS"/>
</dbReference>
<feature type="active site" description="Proton donor" evidence="2">
    <location>
        <position position="57"/>
    </location>
</feature>
<evidence type="ECO:0000313" key="7">
    <source>
        <dbReference type="Proteomes" id="UP000509704"/>
    </source>
</evidence>
<evidence type="ECO:0000256" key="2">
    <source>
        <dbReference type="PIRSR" id="PIRSR000097-1"/>
    </source>
</evidence>
<dbReference type="RefSeq" id="XP_037142709.1">
    <property type="nucleotide sequence ID" value="XM_037286814.1"/>
</dbReference>
<dbReference type="GO" id="GO:0016616">
    <property type="term" value="F:oxidoreductase activity, acting on the CH-OH group of donors, NAD or NADP as acceptor"/>
    <property type="evidence" value="ECO:0007669"/>
    <property type="project" value="UniProtKB-ARBA"/>
</dbReference>
<feature type="binding site" evidence="3">
    <location>
        <position position="121"/>
    </location>
    <ligand>
        <name>substrate</name>
    </ligand>
</feature>
<dbReference type="EMBL" id="CP058605">
    <property type="protein sequence ID" value="QLG70981.1"/>
    <property type="molecule type" value="Genomic_DNA"/>
</dbReference>
<dbReference type="PRINTS" id="PR00069">
    <property type="entry name" value="ALDKETRDTASE"/>
</dbReference>
<sequence>MSHSLEINQQTRYVLNNGKQIPVTGYGVYDVSQEETAELVFQALQAGYRHVDTAVVYGNQVEVAKGIARFLKETGSSREEIFFTTKLWNTQQGYEETKRALSEINADIAPYIKYVDLLLLHSPLTSREKRLGTWKALEEAVLNPNEASLKIQSIGVSNFGIEHLEELLAQATIKPAVNQLELHPWLPRLELREYLGRHNILAEAYSPLTQGYKLNEPELLELEKESGVSKIELLLKWSFLQGFVVLAKSNKSERIKQNLAVLPKSTGSISLTEREWKALDKLASHDVVTWGNADPTVYKS</sequence>
<reference evidence="6 7" key="1">
    <citation type="submission" date="2020-07" db="EMBL/GenBank/DDBJ databases">
        <title>The yeast mating-type switching endonuclease HO is a domesticated member of an unorthodox homing genetic element family.</title>
        <authorList>
            <person name="Coughlan A.Y."/>
            <person name="Lombardi L."/>
            <person name="Braun-Galleani S."/>
            <person name="Martos A.R."/>
            <person name="Galeote V."/>
            <person name="Bigey F."/>
            <person name="Dequin S."/>
            <person name="Byrne K.P."/>
            <person name="Wolfe K.H."/>
        </authorList>
    </citation>
    <scope>NUCLEOTIDE SEQUENCE [LARGE SCALE GENOMIC DNA]</scope>
    <source>
        <strain evidence="6 7">NRRL Y-6702</strain>
    </source>
</reference>
<feature type="site" description="Lowers pKa of active site Tyr" evidence="4">
    <location>
        <position position="86"/>
    </location>
</feature>